<dbReference type="STRING" id="1344416.A0A139AHB8"/>
<evidence type="ECO:0000313" key="8">
    <source>
        <dbReference type="Proteomes" id="UP000070544"/>
    </source>
</evidence>
<feature type="transmembrane region" description="Helical" evidence="6">
    <location>
        <begin position="419"/>
        <end position="444"/>
    </location>
</feature>
<dbReference type="PROSITE" id="PS00218">
    <property type="entry name" value="AMINO_ACID_PERMEASE_1"/>
    <property type="match status" value="1"/>
</dbReference>
<feature type="transmembrane region" description="Helical" evidence="6">
    <location>
        <begin position="265"/>
        <end position="285"/>
    </location>
</feature>
<feature type="transmembrane region" description="Helical" evidence="6">
    <location>
        <begin position="228"/>
        <end position="245"/>
    </location>
</feature>
<dbReference type="GO" id="GO:0022857">
    <property type="term" value="F:transmembrane transporter activity"/>
    <property type="evidence" value="ECO:0007669"/>
    <property type="project" value="InterPro"/>
</dbReference>
<dbReference type="Proteomes" id="UP000070544">
    <property type="component" value="Unassembled WGS sequence"/>
</dbReference>
<sequence length="546" mass="60152">MGVDQAHGLTEDEIRLARMGYRQEFKRGFGLLHTFGISMSHITILGAIGALFTFAVGYGGPAGTVYGWIFVSLMSLSVGSSMAEICSAYPTAGGLYYWSSKLGGDQFGPVFAWFTGWYNLIGDVAACAGGGYSVAQCIFSCVLVYYPDYDIQLWKFGLLGVMVNFTWAILNSLDSVVMKRLLEFSVLVHTVGLLSIVIILLVLTPNRQSASFVFTEVDNFYSGQDSQGFSILLSFLMPCWTFVGYDASAHVSEETVEAYKQASRGIVLAIITSAVGGFILILGEYRNTITRLVARDLRTKTTAPTPKALLFTIVDLELVLGSTYPAPLMQLFLDSTNGNQPVAVYLMSIIIAANYFAGVSTICANSRMIYAFSRDKAFGKWFSGFLYWTTPYTRLPVRTVWFSAILSNLIQSIGFGSSIGLQVVASISTIGNMTAYALPIFCRLTFARSVFKKGEFHLGPFSEIIGWIAITWVSFLFVLLCLPYNYPVTAINFNYASVLIGGVTFFASAFWTFSARHWFRGPVPRVSEDEVQVMEESVAAWKNNYA</sequence>
<evidence type="ECO:0000256" key="1">
    <source>
        <dbReference type="ARBA" id="ARBA00004141"/>
    </source>
</evidence>
<evidence type="ECO:0000256" key="5">
    <source>
        <dbReference type="ARBA" id="ARBA00023136"/>
    </source>
</evidence>
<dbReference type="InterPro" id="IPR004840">
    <property type="entry name" value="Amino_acid_permease_CS"/>
</dbReference>
<evidence type="ECO:0000313" key="7">
    <source>
        <dbReference type="EMBL" id="KXS15835.1"/>
    </source>
</evidence>
<dbReference type="OrthoDB" id="10054429at2759"/>
<reference evidence="7 8" key="1">
    <citation type="journal article" date="2015" name="Genome Biol. Evol.">
        <title>Phylogenomic analyses indicate that early fungi evolved digesting cell walls of algal ancestors of land plants.</title>
        <authorList>
            <person name="Chang Y."/>
            <person name="Wang S."/>
            <person name="Sekimoto S."/>
            <person name="Aerts A.L."/>
            <person name="Choi C."/>
            <person name="Clum A."/>
            <person name="LaButti K.M."/>
            <person name="Lindquist E.A."/>
            <person name="Yee Ngan C."/>
            <person name="Ohm R.A."/>
            <person name="Salamov A.A."/>
            <person name="Grigoriev I.V."/>
            <person name="Spatafora J.W."/>
            <person name="Berbee M.L."/>
        </authorList>
    </citation>
    <scope>NUCLEOTIDE SEQUENCE [LARGE SCALE GENOMIC DNA]</scope>
    <source>
        <strain evidence="7 8">JEL478</strain>
    </source>
</reference>
<keyword evidence="5 6" id="KW-0472">Membrane</keyword>
<dbReference type="GO" id="GO:0016020">
    <property type="term" value="C:membrane"/>
    <property type="evidence" value="ECO:0007669"/>
    <property type="project" value="UniProtKB-SubCell"/>
</dbReference>
<feature type="transmembrane region" description="Helical" evidence="6">
    <location>
        <begin position="344"/>
        <end position="364"/>
    </location>
</feature>
<dbReference type="PANTHER" id="PTHR45649:SF26">
    <property type="entry name" value="OS04G0435100 PROTEIN"/>
    <property type="match status" value="1"/>
</dbReference>
<evidence type="ECO:0000256" key="4">
    <source>
        <dbReference type="ARBA" id="ARBA00022989"/>
    </source>
</evidence>
<feature type="transmembrane region" description="Helical" evidence="6">
    <location>
        <begin position="182"/>
        <end position="203"/>
    </location>
</feature>
<dbReference type="InterPro" id="IPR002293">
    <property type="entry name" value="AA/rel_permease1"/>
</dbReference>
<dbReference type="GO" id="GO:0006865">
    <property type="term" value="P:amino acid transport"/>
    <property type="evidence" value="ECO:0007669"/>
    <property type="project" value="InterPro"/>
</dbReference>
<dbReference type="PIRSF" id="PIRSF006060">
    <property type="entry name" value="AA_transporter"/>
    <property type="match status" value="1"/>
</dbReference>
<dbReference type="EMBL" id="KQ965759">
    <property type="protein sequence ID" value="KXS15835.1"/>
    <property type="molecule type" value="Genomic_DNA"/>
</dbReference>
<feature type="transmembrane region" description="Helical" evidence="6">
    <location>
        <begin position="65"/>
        <end position="83"/>
    </location>
</feature>
<keyword evidence="2" id="KW-0813">Transport</keyword>
<evidence type="ECO:0000256" key="3">
    <source>
        <dbReference type="ARBA" id="ARBA00022692"/>
    </source>
</evidence>
<keyword evidence="8" id="KW-1185">Reference proteome</keyword>
<gene>
    <name evidence="7" type="ORF">M427DRAFT_32009</name>
</gene>
<accession>A0A139AHB8</accession>
<feature type="transmembrane region" description="Helical" evidence="6">
    <location>
        <begin position="306"/>
        <end position="324"/>
    </location>
</feature>
<evidence type="ECO:0000256" key="6">
    <source>
        <dbReference type="SAM" id="Phobius"/>
    </source>
</evidence>
<keyword evidence="4 6" id="KW-1133">Transmembrane helix</keyword>
<evidence type="ECO:0000256" key="2">
    <source>
        <dbReference type="ARBA" id="ARBA00022448"/>
    </source>
</evidence>
<feature type="transmembrane region" description="Helical" evidence="6">
    <location>
        <begin position="492"/>
        <end position="513"/>
    </location>
</feature>
<proteinExistence type="predicted"/>
<feature type="transmembrane region" description="Helical" evidence="6">
    <location>
        <begin position="120"/>
        <end position="146"/>
    </location>
</feature>
<dbReference type="AlphaFoldDB" id="A0A139AHB8"/>
<feature type="transmembrane region" description="Helical" evidence="6">
    <location>
        <begin position="28"/>
        <end position="59"/>
    </location>
</feature>
<comment type="subcellular location">
    <subcellularLocation>
        <location evidence="1">Membrane</location>
        <topology evidence="1">Multi-pass membrane protein</topology>
    </subcellularLocation>
</comment>
<feature type="transmembrane region" description="Helical" evidence="6">
    <location>
        <begin position="464"/>
        <end position="486"/>
    </location>
</feature>
<organism evidence="7 8">
    <name type="scientific">Gonapodya prolifera (strain JEL478)</name>
    <name type="common">Monoblepharis prolifera</name>
    <dbReference type="NCBI Taxonomy" id="1344416"/>
    <lineage>
        <taxon>Eukaryota</taxon>
        <taxon>Fungi</taxon>
        <taxon>Fungi incertae sedis</taxon>
        <taxon>Chytridiomycota</taxon>
        <taxon>Chytridiomycota incertae sedis</taxon>
        <taxon>Monoblepharidomycetes</taxon>
        <taxon>Monoblepharidales</taxon>
        <taxon>Gonapodyaceae</taxon>
        <taxon>Gonapodya</taxon>
    </lineage>
</organism>
<dbReference type="PANTHER" id="PTHR45649">
    <property type="entry name" value="AMINO-ACID PERMEASE BAT1"/>
    <property type="match status" value="1"/>
</dbReference>
<keyword evidence="3 6" id="KW-0812">Transmembrane</keyword>
<name>A0A139AHB8_GONPJ</name>
<protein>
    <submittedName>
        <fullName evidence="7">APC amino acid permease</fullName>
    </submittedName>
</protein>
<dbReference type="Gene3D" id="1.20.1740.10">
    <property type="entry name" value="Amino acid/polyamine transporter I"/>
    <property type="match status" value="1"/>
</dbReference>
<feature type="transmembrane region" description="Helical" evidence="6">
    <location>
        <begin position="153"/>
        <end position="170"/>
    </location>
</feature>
<dbReference type="Pfam" id="PF13520">
    <property type="entry name" value="AA_permease_2"/>
    <property type="match status" value="1"/>
</dbReference>